<reference evidence="1 2" key="1">
    <citation type="submission" date="2018-08" db="EMBL/GenBank/DDBJ databases">
        <title>Recombination of ecologically and evolutionarily significant loci maintains genetic cohesion in the Pseudomonas syringae species complex.</title>
        <authorList>
            <person name="Dillon M."/>
            <person name="Thakur S."/>
            <person name="Almeida R.N.D."/>
            <person name="Weir B.S."/>
            <person name="Guttman D.S."/>
        </authorList>
    </citation>
    <scope>NUCLEOTIDE SEQUENCE [LARGE SCALE GENOMIC DNA]</scope>
    <source>
        <strain evidence="1 2">ICMP 6941</strain>
    </source>
</reference>
<accession>A0A3M5JML3</accession>
<comment type="caution">
    <text evidence="1">The sequence shown here is derived from an EMBL/GenBank/DDBJ whole genome shotgun (WGS) entry which is preliminary data.</text>
</comment>
<evidence type="ECO:0000313" key="1">
    <source>
        <dbReference type="EMBL" id="RMT24578.1"/>
    </source>
</evidence>
<organism evidence="1 2">
    <name type="scientific">Pseudomonas amygdali pv. mori</name>
    <dbReference type="NCBI Taxonomy" id="34065"/>
    <lineage>
        <taxon>Bacteria</taxon>
        <taxon>Pseudomonadati</taxon>
        <taxon>Pseudomonadota</taxon>
        <taxon>Gammaproteobacteria</taxon>
        <taxon>Pseudomonadales</taxon>
        <taxon>Pseudomonadaceae</taxon>
        <taxon>Pseudomonas</taxon>
        <taxon>Pseudomonas amygdali</taxon>
    </lineage>
</organism>
<dbReference type="AlphaFoldDB" id="A0A3M5JML3"/>
<proteinExistence type="predicted"/>
<sequence>MFHAGDGSRHAPASITVSHQIYVITCIKKRAFSLSDSDSKASKDARMIVMRVFPVSVVNLFKPFRVFSSNRNPTIVDFCF</sequence>
<name>A0A3M5JML3_PSEA0</name>
<gene>
    <name evidence="1" type="ORF">ALP52_200028</name>
</gene>
<protein>
    <submittedName>
        <fullName evidence="1">Uncharacterized protein</fullName>
    </submittedName>
</protein>
<dbReference type="Proteomes" id="UP000276194">
    <property type="component" value="Unassembled WGS sequence"/>
</dbReference>
<evidence type="ECO:0000313" key="2">
    <source>
        <dbReference type="Proteomes" id="UP000276194"/>
    </source>
</evidence>
<dbReference type="EMBL" id="RBTD01000098">
    <property type="protein sequence ID" value="RMT24578.1"/>
    <property type="molecule type" value="Genomic_DNA"/>
</dbReference>